<gene>
    <name evidence="1" type="ORF">CLOSAC_11270</name>
</gene>
<evidence type="ECO:0000313" key="2">
    <source>
        <dbReference type="Proteomes" id="UP000191154"/>
    </source>
</evidence>
<proteinExistence type="predicted"/>
<sequence length="62" mass="7355">MLEIEIPNSEEKIIKYIKALKYQLIQDKRELDKQIHLEALKCLEKALKTIYTISFATLFVMI</sequence>
<accession>A0A1S8NCN1</accession>
<dbReference type="AlphaFoldDB" id="A0A1S8NCN1"/>
<name>A0A1S8NCN1_CLOSA</name>
<dbReference type="EMBL" id="LZYZ01000002">
    <property type="protein sequence ID" value="OOM14254.1"/>
    <property type="molecule type" value="Genomic_DNA"/>
</dbReference>
<reference evidence="1 2" key="1">
    <citation type="submission" date="2016-05" db="EMBL/GenBank/DDBJ databases">
        <title>Microbial solvent formation.</title>
        <authorList>
            <person name="Poehlein A."/>
            <person name="Montoya Solano J.D."/>
            <person name="Flitsch S."/>
            <person name="Krabben P."/>
            <person name="Duerre P."/>
            <person name="Daniel R."/>
        </authorList>
    </citation>
    <scope>NUCLEOTIDE SEQUENCE [LARGE SCALE GENOMIC DNA]</scope>
    <source>
        <strain evidence="1 2">L1-8</strain>
    </source>
</reference>
<evidence type="ECO:0000313" key="1">
    <source>
        <dbReference type="EMBL" id="OOM14254.1"/>
    </source>
</evidence>
<dbReference type="Proteomes" id="UP000191154">
    <property type="component" value="Unassembled WGS sequence"/>
</dbReference>
<comment type="caution">
    <text evidence="1">The sequence shown here is derived from an EMBL/GenBank/DDBJ whole genome shotgun (WGS) entry which is preliminary data.</text>
</comment>
<dbReference type="RefSeq" id="WP_077864530.1">
    <property type="nucleotide sequence ID" value="NZ_LZYZ01000002.1"/>
</dbReference>
<protein>
    <submittedName>
        <fullName evidence="1">Uncharacterized protein</fullName>
    </submittedName>
</protein>
<organism evidence="1 2">
    <name type="scientific">Clostridium saccharobutylicum</name>
    <dbReference type="NCBI Taxonomy" id="169679"/>
    <lineage>
        <taxon>Bacteria</taxon>
        <taxon>Bacillati</taxon>
        <taxon>Bacillota</taxon>
        <taxon>Clostridia</taxon>
        <taxon>Eubacteriales</taxon>
        <taxon>Clostridiaceae</taxon>
        <taxon>Clostridium</taxon>
    </lineage>
</organism>